<dbReference type="AlphaFoldDB" id="A0A820ILG5"/>
<comment type="similarity">
    <text evidence="2 6">Belongs to the anoctamin family.</text>
</comment>
<evidence type="ECO:0000259" key="7">
    <source>
        <dbReference type="Pfam" id="PF04547"/>
    </source>
</evidence>
<feature type="domain" description="Anoctamin transmembrane" evidence="7">
    <location>
        <begin position="2"/>
        <end position="147"/>
    </location>
</feature>
<sequence length="149" mass="17461">MGEKVAFYFALFGFYNQMLILPALVGLIIFIYGISTVFSDKPTSDICGTFGNETNMCPRCDDTCPFWLLNQSCFYSKISYVFDNAATVIFAILMSLWARWFIEFWKRRQAILQYEWDSIDFEQHLEPIRPEFESQATKKGERRLNPVTE</sequence>
<dbReference type="EMBL" id="CAJOBB010014946">
    <property type="protein sequence ID" value="CAF4310920.1"/>
    <property type="molecule type" value="Genomic_DNA"/>
</dbReference>
<comment type="caution">
    <text evidence="8">The sequence shown here is derived from an EMBL/GenBank/DDBJ whole genome shotgun (WGS) entry which is preliminary data.</text>
</comment>
<organism evidence="8 9">
    <name type="scientific">Adineta steineri</name>
    <dbReference type="NCBI Taxonomy" id="433720"/>
    <lineage>
        <taxon>Eukaryota</taxon>
        <taxon>Metazoa</taxon>
        <taxon>Spiralia</taxon>
        <taxon>Gnathifera</taxon>
        <taxon>Rotifera</taxon>
        <taxon>Eurotatoria</taxon>
        <taxon>Bdelloidea</taxon>
        <taxon>Adinetida</taxon>
        <taxon>Adinetidae</taxon>
        <taxon>Adineta</taxon>
    </lineage>
</organism>
<accession>A0A820ILG5</accession>
<keyword evidence="4 6" id="KW-1133">Transmembrane helix</keyword>
<comment type="caution">
    <text evidence="6">Lacks conserved residue(s) required for the propagation of feature annotation.</text>
</comment>
<dbReference type="GO" id="GO:0005254">
    <property type="term" value="F:chloride channel activity"/>
    <property type="evidence" value="ECO:0007669"/>
    <property type="project" value="TreeGrafter"/>
</dbReference>
<feature type="non-terminal residue" evidence="8">
    <location>
        <position position="1"/>
    </location>
</feature>
<evidence type="ECO:0000256" key="5">
    <source>
        <dbReference type="ARBA" id="ARBA00023136"/>
    </source>
</evidence>
<protein>
    <recommendedName>
        <fullName evidence="6">Anoctamin</fullName>
    </recommendedName>
</protein>
<keyword evidence="3 6" id="KW-0812">Transmembrane</keyword>
<evidence type="ECO:0000256" key="2">
    <source>
        <dbReference type="ARBA" id="ARBA00009671"/>
    </source>
</evidence>
<dbReference type="GO" id="GO:0005886">
    <property type="term" value="C:plasma membrane"/>
    <property type="evidence" value="ECO:0007669"/>
    <property type="project" value="TreeGrafter"/>
</dbReference>
<evidence type="ECO:0000313" key="8">
    <source>
        <dbReference type="EMBL" id="CAF4310920.1"/>
    </source>
</evidence>
<evidence type="ECO:0000256" key="3">
    <source>
        <dbReference type="ARBA" id="ARBA00022692"/>
    </source>
</evidence>
<evidence type="ECO:0000313" key="9">
    <source>
        <dbReference type="Proteomes" id="UP000663868"/>
    </source>
</evidence>
<dbReference type="Proteomes" id="UP000663868">
    <property type="component" value="Unassembled WGS sequence"/>
</dbReference>
<reference evidence="8" key="1">
    <citation type="submission" date="2021-02" db="EMBL/GenBank/DDBJ databases">
        <authorList>
            <person name="Nowell W R."/>
        </authorList>
    </citation>
    <scope>NUCLEOTIDE SEQUENCE</scope>
</reference>
<gene>
    <name evidence="8" type="ORF">KXQ929_LOCUS46071</name>
</gene>
<feature type="transmembrane region" description="Helical" evidence="6">
    <location>
        <begin position="7"/>
        <end position="34"/>
    </location>
</feature>
<evidence type="ECO:0000256" key="6">
    <source>
        <dbReference type="RuleBase" id="RU280814"/>
    </source>
</evidence>
<dbReference type="InterPro" id="IPR007632">
    <property type="entry name" value="Anoctamin"/>
</dbReference>
<comment type="subcellular location">
    <subcellularLocation>
        <location evidence="1 6">Membrane</location>
        <topology evidence="1 6">Multi-pass membrane protein</topology>
    </subcellularLocation>
</comment>
<proteinExistence type="inferred from homology"/>
<dbReference type="InterPro" id="IPR049452">
    <property type="entry name" value="Anoctamin_TM"/>
</dbReference>
<dbReference type="PANTHER" id="PTHR12308:SF84">
    <property type="entry name" value="ANOCTAMIN"/>
    <property type="match status" value="1"/>
</dbReference>
<dbReference type="Pfam" id="PF04547">
    <property type="entry name" value="Anoctamin"/>
    <property type="match status" value="1"/>
</dbReference>
<keyword evidence="5 6" id="KW-0472">Membrane</keyword>
<feature type="transmembrane region" description="Helical" evidence="6">
    <location>
        <begin position="85"/>
        <end position="102"/>
    </location>
</feature>
<name>A0A820ILG5_9BILA</name>
<evidence type="ECO:0000256" key="1">
    <source>
        <dbReference type="ARBA" id="ARBA00004141"/>
    </source>
</evidence>
<dbReference type="PANTHER" id="PTHR12308">
    <property type="entry name" value="ANOCTAMIN"/>
    <property type="match status" value="1"/>
</dbReference>
<evidence type="ECO:0000256" key="4">
    <source>
        <dbReference type="ARBA" id="ARBA00022989"/>
    </source>
</evidence>